<dbReference type="SMART" id="SM01163">
    <property type="entry name" value="DUF1785"/>
    <property type="match status" value="1"/>
</dbReference>
<evidence type="ECO:0000256" key="3">
    <source>
        <dbReference type="SAM" id="MobiDB-lite"/>
    </source>
</evidence>
<dbReference type="Pfam" id="PF16488">
    <property type="entry name" value="ArgoL2"/>
    <property type="match status" value="1"/>
</dbReference>
<dbReference type="Proteomes" id="UP001497444">
    <property type="component" value="Chromosome 6"/>
</dbReference>
<feature type="region of interest" description="Disordered" evidence="3">
    <location>
        <begin position="1120"/>
        <end position="1147"/>
    </location>
</feature>
<dbReference type="InterPro" id="IPR032472">
    <property type="entry name" value="ArgoL2"/>
</dbReference>
<dbReference type="Gene3D" id="2.170.260.10">
    <property type="entry name" value="paz domain"/>
    <property type="match status" value="1"/>
</dbReference>
<keyword evidence="7" id="KW-1185">Reference proteome</keyword>
<dbReference type="InterPro" id="IPR045246">
    <property type="entry name" value="Piwi_ago-like"/>
</dbReference>
<dbReference type="InterPro" id="IPR003100">
    <property type="entry name" value="PAZ_dom"/>
</dbReference>
<dbReference type="InterPro" id="IPR012337">
    <property type="entry name" value="RNaseH-like_sf"/>
</dbReference>
<dbReference type="PROSITE" id="PS50822">
    <property type="entry name" value="PIWI"/>
    <property type="match status" value="1"/>
</dbReference>
<comment type="similarity">
    <text evidence="1">Belongs to the argonaute family. Ago subfamily.</text>
</comment>
<protein>
    <recommendedName>
        <fullName evidence="8">Argonaute 1</fullName>
    </recommendedName>
</protein>
<keyword evidence="2" id="KW-0943">RNA-mediated gene silencing</keyword>
<feature type="domain" description="PAZ" evidence="4">
    <location>
        <begin position="510"/>
        <end position="622"/>
    </location>
</feature>
<evidence type="ECO:0000256" key="2">
    <source>
        <dbReference type="ARBA" id="ARBA00023158"/>
    </source>
</evidence>
<dbReference type="CDD" id="cd02846">
    <property type="entry name" value="PAZ_argonaute_like"/>
    <property type="match status" value="1"/>
</dbReference>
<dbReference type="InterPro" id="IPR032474">
    <property type="entry name" value="Argonaute_N"/>
</dbReference>
<dbReference type="SMART" id="SM00950">
    <property type="entry name" value="Piwi"/>
    <property type="match status" value="1"/>
</dbReference>
<dbReference type="CDD" id="cd04657">
    <property type="entry name" value="Piwi_ago-like"/>
    <property type="match status" value="1"/>
</dbReference>
<evidence type="ECO:0008006" key="8">
    <source>
        <dbReference type="Google" id="ProtNLM"/>
    </source>
</evidence>
<feature type="region of interest" description="Disordered" evidence="3">
    <location>
        <begin position="117"/>
        <end position="196"/>
    </location>
</feature>
<dbReference type="Pfam" id="PF16486">
    <property type="entry name" value="ArgoN"/>
    <property type="match status" value="1"/>
</dbReference>
<dbReference type="PROSITE" id="PS50821">
    <property type="entry name" value="PAZ"/>
    <property type="match status" value="1"/>
</dbReference>
<reference evidence="6" key="1">
    <citation type="submission" date="2024-02" db="EMBL/GenBank/DDBJ databases">
        <authorList>
            <consortium name="ELIXIR-Norway"/>
            <consortium name="Elixir Norway"/>
        </authorList>
    </citation>
    <scope>NUCLEOTIDE SEQUENCE</scope>
</reference>
<feature type="region of interest" description="Disordered" evidence="3">
    <location>
        <begin position="1"/>
        <end position="47"/>
    </location>
</feature>
<dbReference type="Pfam" id="PF08699">
    <property type="entry name" value="ArgoL1"/>
    <property type="match status" value="1"/>
</dbReference>
<gene>
    <name evidence="6" type="ORF">CSSPJE1EN1_LOCUS19784</name>
</gene>
<dbReference type="EMBL" id="OZ020101">
    <property type="protein sequence ID" value="CAK9274306.1"/>
    <property type="molecule type" value="Genomic_DNA"/>
</dbReference>
<dbReference type="InterPro" id="IPR032473">
    <property type="entry name" value="Argonaute_Mid_dom"/>
</dbReference>
<dbReference type="InterPro" id="IPR036085">
    <property type="entry name" value="PAZ_dom_sf"/>
</dbReference>
<feature type="compositionally biased region" description="Polar residues" evidence="3">
    <location>
        <begin position="129"/>
        <end position="140"/>
    </location>
</feature>
<proteinExistence type="inferred from homology"/>
<organism evidence="6 7">
    <name type="scientific">Sphagnum jensenii</name>
    <dbReference type="NCBI Taxonomy" id="128206"/>
    <lineage>
        <taxon>Eukaryota</taxon>
        <taxon>Viridiplantae</taxon>
        <taxon>Streptophyta</taxon>
        <taxon>Embryophyta</taxon>
        <taxon>Bryophyta</taxon>
        <taxon>Sphagnophytina</taxon>
        <taxon>Sphagnopsida</taxon>
        <taxon>Sphagnales</taxon>
        <taxon>Sphagnaceae</taxon>
        <taxon>Sphagnum</taxon>
    </lineage>
</organism>
<feature type="compositionally biased region" description="Low complexity" evidence="3">
    <location>
        <begin position="1123"/>
        <end position="1145"/>
    </location>
</feature>
<dbReference type="SUPFAM" id="SSF53098">
    <property type="entry name" value="Ribonuclease H-like"/>
    <property type="match status" value="1"/>
</dbReference>
<feature type="domain" description="Piwi" evidence="5">
    <location>
        <begin position="796"/>
        <end position="1117"/>
    </location>
</feature>
<dbReference type="Pfam" id="PF16487">
    <property type="entry name" value="ArgoMid"/>
    <property type="match status" value="1"/>
</dbReference>
<dbReference type="Gene3D" id="3.40.50.2300">
    <property type="match status" value="1"/>
</dbReference>
<dbReference type="SMART" id="SM00949">
    <property type="entry name" value="PAZ"/>
    <property type="match status" value="1"/>
</dbReference>
<feature type="compositionally biased region" description="Low complexity" evidence="3">
    <location>
        <begin position="145"/>
        <end position="161"/>
    </location>
</feature>
<accession>A0ABP0X798</accession>
<name>A0ABP0X798_9BRYO</name>
<dbReference type="Pfam" id="PF02171">
    <property type="entry name" value="Piwi"/>
    <property type="match status" value="1"/>
</dbReference>
<feature type="compositionally biased region" description="Low complexity" evidence="3">
    <location>
        <begin position="11"/>
        <end position="28"/>
    </location>
</feature>
<dbReference type="SUPFAM" id="SSF101690">
    <property type="entry name" value="PAZ domain"/>
    <property type="match status" value="1"/>
</dbReference>
<evidence type="ECO:0000313" key="6">
    <source>
        <dbReference type="EMBL" id="CAK9274306.1"/>
    </source>
</evidence>
<sequence>MPRKPRKPKPEGSGSSEGASSSGTTTTSAPPPAAALPSPVNPGRVGTGVAPREVAAALPSPVNPGIVGTGVAPREVAAALPSPVNPGRVGTGVAPREVAAALPSPVNPGRVGTGVGPREVAAGHVQPSRPAQQFFGTQGRASDIGSAPGSGRSRGGRSLPGRGRGRGRATTSVGSEFPSRTGPSATRPLHSRQGQPAPHYVQQLPERPVQAAAAQRPQVSQPIPTRISVDTPLGQLAHFPPPGAEPSAATTGARAQRLVEQIGSIRIAQESSVPVDEEQQQAVVAVAPAPVSSKTLRFPLRPGKGRSGQHCMVKANHFIANLPDKDLHHYDVAITPEVTSRGVNRAVMEQLVKRHRESDLANRLPAYDGRKSLYTAGKLPFESREFQIALPDEDDGGNTTIRLRREQAFKVVIKFASRPDLHHLRQFLAGAQADAPQEALQVLDIVLRELPTHRYTPIVRSFYSPNLGSRVSLGDGLESWRGFYQSIRPTQMGLSLNIDMSSTAFIEPKPVLDFIHDLCNRHVSGPLSDFDRSKIKKALHGVKVEVIHRGSMRRKYRIAGLTKEATEDLQFPVDEKGTLKSVTDYFRETYKFSIRYPKLPCLQVGNQQRPNYLPMEVCKIAEGQRYSKRLNDRQITALLKVTCQRPRDRENDILQTVGHNAYHQDPYAQEFGIRISNQLANVEARILPAPRLKYHDTGREKECLPSVGQWNMMNKKMVNGGVVRHWACINFSRSVGDDLAGRFCYELARMCETSGMVFEIKPICPVQSVRPDYSDRAISHVCELAKKRTDNKGLDLLIAILDDSNGSLYGDLKKQCETVVGVVSQCCLTKHVHKINKQYLANVALKINVKVGGRNTVLVDALSRRIPLVSDIPTIIFGADVTHPHPGEDTSPSIAAVVASQDWPEVTKYAGLVCAQAHRQELIQDLYKTWVDPQKGILTGGLIKELLISFRRATGQKPLRIIFYRDGVSEGQFYQVLLYELDAIRKACASLEPDYQPPVTFVVVQKRHHTRLFASNHNDTRSVDKSGNILPGTVVDSKICHPTEFDFYLCSHAGIQGTSRPAHYHVLWDENKFTADGLQSLTNNLCYTYARCTRSVSIVPPAYYAHLAAFRARFYLDPEASDSGSSGVVTGRSSGSTTTVRTNRGAAGASVRPLPALRDNVKKVMFYC</sequence>
<evidence type="ECO:0000256" key="1">
    <source>
        <dbReference type="ARBA" id="ARBA00008201"/>
    </source>
</evidence>
<dbReference type="Gene3D" id="3.30.420.10">
    <property type="entry name" value="Ribonuclease H-like superfamily/Ribonuclease H"/>
    <property type="match status" value="1"/>
</dbReference>
<dbReference type="InterPro" id="IPR003165">
    <property type="entry name" value="Piwi"/>
</dbReference>
<dbReference type="InterPro" id="IPR036397">
    <property type="entry name" value="RNaseH_sf"/>
</dbReference>
<evidence type="ECO:0000259" key="5">
    <source>
        <dbReference type="PROSITE" id="PS50822"/>
    </source>
</evidence>
<dbReference type="InterPro" id="IPR014811">
    <property type="entry name" value="ArgoL1"/>
</dbReference>
<dbReference type="Pfam" id="PF02170">
    <property type="entry name" value="PAZ"/>
    <property type="match status" value="1"/>
</dbReference>
<dbReference type="PANTHER" id="PTHR22891">
    <property type="entry name" value="EUKARYOTIC TRANSLATION INITIATION FACTOR 2C"/>
    <property type="match status" value="1"/>
</dbReference>
<evidence type="ECO:0000313" key="7">
    <source>
        <dbReference type="Proteomes" id="UP001497444"/>
    </source>
</evidence>
<evidence type="ECO:0000259" key="4">
    <source>
        <dbReference type="PROSITE" id="PS50821"/>
    </source>
</evidence>